<feature type="active site" description="Nucleophile" evidence="8">
    <location>
        <position position="37"/>
    </location>
</feature>
<dbReference type="RefSeq" id="WP_185675033.1">
    <property type="nucleotide sequence ID" value="NZ_JACHVB010000020.1"/>
</dbReference>
<protein>
    <recommendedName>
        <fullName evidence="6 7">Thioredoxin</fullName>
    </recommendedName>
</protein>
<dbReference type="PRINTS" id="PR00421">
    <property type="entry name" value="THIOREDOXIN"/>
</dbReference>
<keyword evidence="3" id="KW-0249">Electron transport</keyword>
<dbReference type="FunFam" id="3.40.30.10:FF:000001">
    <property type="entry name" value="Thioredoxin"/>
    <property type="match status" value="1"/>
</dbReference>
<feature type="site" description="Deprotonates C-terminal active site Cys" evidence="8">
    <location>
        <position position="28"/>
    </location>
</feature>
<dbReference type="InterPro" id="IPR036249">
    <property type="entry name" value="Thioredoxin-like_sf"/>
</dbReference>
<comment type="similarity">
    <text evidence="1 7">Belongs to the thioredoxin family.</text>
</comment>
<evidence type="ECO:0000256" key="8">
    <source>
        <dbReference type="PIRSR" id="PIRSR000077-1"/>
    </source>
</evidence>
<accession>A0A842HCS5</accession>
<dbReference type="GO" id="GO:0005829">
    <property type="term" value="C:cytosol"/>
    <property type="evidence" value="ECO:0007669"/>
    <property type="project" value="TreeGrafter"/>
</dbReference>
<comment type="caution">
    <text evidence="11">The sequence shown here is derived from an EMBL/GenBank/DDBJ whole genome shotgun (WGS) entry which is preliminary data.</text>
</comment>
<evidence type="ECO:0000256" key="4">
    <source>
        <dbReference type="ARBA" id="ARBA00023157"/>
    </source>
</evidence>
<evidence type="ECO:0000256" key="2">
    <source>
        <dbReference type="ARBA" id="ARBA00022448"/>
    </source>
</evidence>
<evidence type="ECO:0000256" key="6">
    <source>
        <dbReference type="NCBIfam" id="TIGR01068"/>
    </source>
</evidence>
<dbReference type="CDD" id="cd02947">
    <property type="entry name" value="TRX_family"/>
    <property type="match status" value="1"/>
</dbReference>
<dbReference type="PANTHER" id="PTHR45663">
    <property type="entry name" value="GEO12009P1"/>
    <property type="match status" value="1"/>
</dbReference>
<dbReference type="PANTHER" id="PTHR45663:SF11">
    <property type="entry name" value="GEO12009P1"/>
    <property type="match status" value="1"/>
</dbReference>
<evidence type="ECO:0000256" key="3">
    <source>
        <dbReference type="ARBA" id="ARBA00022982"/>
    </source>
</evidence>
<feature type="domain" description="Thioredoxin" evidence="10">
    <location>
        <begin position="1"/>
        <end position="109"/>
    </location>
</feature>
<evidence type="ECO:0000313" key="12">
    <source>
        <dbReference type="Proteomes" id="UP000546464"/>
    </source>
</evidence>
<dbReference type="PIRSF" id="PIRSF000077">
    <property type="entry name" value="Thioredoxin"/>
    <property type="match status" value="1"/>
</dbReference>
<evidence type="ECO:0000256" key="5">
    <source>
        <dbReference type="ARBA" id="ARBA00023284"/>
    </source>
</evidence>
<dbReference type="InterPro" id="IPR005746">
    <property type="entry name" value="Thioredoxin"/>
</dbReference>
<reference evidence="11 12" key="1">
    <citation type="submission" date="2020-07" db="EMBL/GenBank/DDBJ databases">
        <authorList>
            <person name="Feng X."/>
        </authorList>
    </citation>
    <scope>NUCLEOTIDE SEQUENCE [LARGE SCALE GENOMIC DNA]</scope>
    <source>
        <strain evidence="11 12">JCM31066</strain>
    </source>
</reference>
<evidence type="ECO:0000256" key="1">
    <source>
        <dbReference type="ARBA" id="ARBA00008987"/>
    </source>
</evidence>
<dbReference type="InterPro" id="IPR013766">
    <property type="entry name" value="Thioredoxin_domain"/>
</dbReference>
<dbReference type="InterPro" id="IPR017937">
    <property type="entry name" value="Thioredoxin_CS"/>
</dbReference>
<dbReference type="EMBL" id="JACHVB010000020">
    <property type="protein sequence ID" value="MBC2594050.1"/>
    <property type="molecule type" value="Genomic_DNA"/>
</dbReference>
<dbReference type="Proteomes" id="UP000546464">
    <property type="component" value="Unassembled WGS sequence"/>
</dbReference>
<dbReference type="GO" id="GO:0015035">
    <property type="term" value="F:protein-disulfide reductase activity"/>
    <property type="evidence" value="ECO:0007669"/>
    <property type="project" value="UniProtKB-UniRule"/>
</dbReference>
<keyword evidence="4 9" id="KW-1015">Disulfide bond</keyword>
<gene>
    <name evidence="11" type="primary">trxA</name>
    <name evidence="11" type="ORF">H5P28_07220</name>
</gene>
<feature type="site" description="Contributes to redox potential value" evidence="8">
    <location>
        <position position="36"/>
    </location>
</feature>
<feature type="disulfide bond" description="Redox-active" evidence="9">
    <location>
        <begin position="34"/>
        <end position="37"/>
    </location>
</feature>
<name>A0A842HCS5_9BACT</name>
<dbReference type="Gene3D" id="3.40.30.10">
    <property type="entry name" value="Glutaredoxin"/>
    <property type="match status" value="1"/>
</dbReference>
<feature type="active site" description="Nucleophile" evidence="8">
    <location>
        <position position="34"/>
    </location>
</feature>
<sequence length="109" mass="11625">MASEKIQNLDNDSFDATVTEASTPVLVDFWAPWCGPCKAIAPILEELAGELDGKVSICKVDVDSNSELAGKFNIRAIPTILIFKGGEVVDQVVGMTSKADLSSKLQAQL</sequence>
<proteinExistence type="inferred from homology"/>
<evidence type="ECO:0000256" key="9">
    <source>
        <dbReference type="PIRSR" id="PIRSR000077-4"/>
    </source>
</evidence>
<dbReference type="GO" id="GO:0045454">
    <property type="term" value="P:cell redox homeostasis"/>
    <property type="evidence" value="ECO:0007669"/>
    <property type="project" value="TreeGrafter"/>
</dbReference>
<evidence type="ECO:0000256" key="7">
    <source>
        <dbReference type="PIRNR" id="PIRNR000077"/>
    </source>
</evidence>
<dbReference type="PROSITE" id="PS51352">
    <property type="entry name" value="THIOREDOXIN_2"/>
    <property type="match status" value="1"/>
</dbReference>
<keyword evidence="2" id="KW-0813">Transport</keyword>
<keyword evidence="5 9" id="KW-0676">Redox-active center</keyword>
<dbReference type="PROSITE" id="PS00194">
    <property type="entry name" value="THIOREDOXIN_1"/>
    <property type="match status" value="1"/>
</dbReference>
<dbReference type="SUPFAM" id="SSF52833">
    <property type="entry name" value="Thioredoxin-like"/>
    <property type="match status" value="1"/>
</dbReference>
<feature type="site" description="Contributes to redox potential value" evidence="8">
    <location>
        <position position="35"/>
    </location>
</feature>
<dbReference type="AlphaFoldDB" id="A0A842HCS5"/>
<evidence type="ECO:0000313" key="11">
    <source>
        <dbReference type="EMBL" id="MBC2594050.1"/>
    </source>
</evidence>
<evidence type="ECO:0000259" key="10">
    <source>
        <dbReference type="PROSITE" id="PS51352"/>
    </source>
</evidence>
<dbReference type="NCBIfam" id="TIGR01068">
    <property type="entry name" value="thioredoxin"/>
    <property type="match status" value="1"/>
</dbReference>
<keyword evidence="12" id="KW-1185">Reference proteome</keyword>
<dbReference type="Pfam" id="PF00085">
    <property type="entry name" value="Thioredoxin"/>
    <property type="match status" value="1"/>
</dbReference>
<organism evidence="11 12">
    <name type="scientific">Ruficoccus amylovorans</name>
    <dbReference type="NCBI Taxonomy" id="1804625"/>
    <lineage>
        <taxon>Bacteria</taxon>
        <taxon>Pseudomonadati</taxon>
        <taxon>Verrucomicrobiota</taxon>
        <taxon>Opitutia</taxon>
        <taxon>Puniceicoccales</taxon>
        <taxon>Cerasicoccaceae</taxon>
        <taxon>Ruficoccus</taxon>
    </lineage>
</organism>